<evidence type="ECO:0000313" key="2">
    <source>
        <dbReference type="EMBL" id="KAE8158105.1"/>
    </source>
</evidence>
<dbReference type="OrthoDB" id="4777915at2759"/>
<dbReference type="Proteomes" id="UP000326950">
    <property type="component" value="Unassembled WGS sequence"/>
</dbReference>
<proteinExistence type="predicted"/>
<protein>
    <submittedName>
        <fullName evidence="2">Uncharacterized protein</fullName>
    </submittedName>
</protein>
<organism evidence="2 3">
    <name type="scientific">Aspergillus tamarii</name>
    <dbReference type="NCBI Taxonomy" id="41984"/>
    <lineage>
        <taxon>Eukaryota</taxon>
        <taxon>Fungi</taxon>
        <taxon>Dikarya</taxon>
        <taxon>Ascomycota</taxon>
        <taxon>Pezizomycotina</taxon>
        <taxon>Eurotiomycetes</taxon>
        <taxon>Eurotiomycetidae</taxon>
        <taxon>Eurotiales</taxon>
        <taxon>Aspergillaceae</taxon>
        <taxon>Aspergillus</taxon>
        <taxon>Aspergillus subgen. Circumdati</taxon>
    </lineage>
</organism>
<evidence type="ECO:0000313" key="3">
    <source>
        <dbReference type="Proteomes" id="UP000326950"/>
    </source>
</evidence>
<feature type="compositionally biased region" description="Basic and acidic residues" evidence="1">
    <location>
        <begin position="87"/>
        <end position="106"/>
    </location>
</feature>
<keyword evidence="3" id="KW-1185">Reference proteome</keyword>
<evidence type="ECO:0000256" key="1">
    <source>
        <dbReference type="SAM" id="MobiDB-lite"/>
    </source>
</evidence>
<accession>A0A5N6UHM7</accession>
<reference evidence="2 3" key="1">
    <citation type="submission" date="2019-04" db="EMBL/GenBank/DDBJ databases">
        <title>Friends and foes A comparative genomics study of 23 Aspergillus species from section Flavi.</title>
        <authorList>
            <consortium name="DOE Joint Genome Institute"/>
            <person name="Kjaerbolling I."/>
            <person name="Vesth T."/>
            <person name="Frisvad J.C."/>
            <person name="Nybo J.L."/>
            <person name="Theobald S."/>
            <person name="Kildgaard S."/>
            <person name="Isbrandt T."/>
            <person name="Kuo A."/>
            <person name="Sato A."/>
            <person name="Lyhne E.K."/>
            <person name="Kogle M.E."/>
            <person name="Wiebenga A."/>
            <person name="Kun R.S."/>
            <person name="Lubbers R.J."/>
            <person name="Makela M.R."/>
            <person name="Barry K."/>
            <person name="Chovatia M."/>
            <person name="Clum A."/>
            <person name="Daum C."/>
            <person name="Haridas S."/>
            <person name="He G."/>
            <person name="LaButti K."/>
            <person name="Lipzen A."/>
            <person name="Mondo S."/>
            <person name="Riley R."/>
            <person name="Salamov A."/>
            <person name="Simmons B.A."/>
            <person name="Magnuson J.K."/>
            <person name="Henrissat B."/>
            <person name="Mortensen U.H."/>
            <person name="Larsen T.O."/>
            <person name="Devries R.P."/>
            <person name="Grigoriev I.V."/>
            <person name="Machida M."/>
            <person name="Baker S.E."/>
            <person name="Andersen M.R."/>
        </authorList>
    </citation>
    <scope>NUCLEOTIDE SEQUENCE [LARGE SCALE GENOMIC DNA]</scope>
    <source>
        <strain evidence="2 3">CBS 117626</strain>
    </source>
</reference>
<dbReference type="AlphaFoldDB" id="A0A5N6UHM7"/>
<gene>
    <name evidence="2" type="ORF">BDV40DRAFT_292112</name>
</gene>
<name>A0A5N6UHM7_ASPTM</name>
<sequence length="325" mass="38198">MLEWPPLAVTQANSQKFLGQSDLFHKAATDPPSLTCPEYLLIKNDFHILDLIDQTKYERNRWQWMLIQPDLQAKRERALAAVLSPTESKKAHNKAREENRRHERPRHLPQEWMQNVVDQREDKSWGYVWYRHKGQEGWKDFQHQYKDVLTTQMFPVVGWNEIKDSNAAEFVEFEARDSEEREPASLRDRGELRPGILSNVFSLVTDETRVSYSQWRQHSFAWPTGLDWSQSGADEDGYDGQLKISATHTYFHFYEFMSAKKLTLKDIWRDFHQVNRTQTYVPGPLPAWHFTIFDKSIQVICVYEVAIGVLTVQVCKHGDNLEDAQ</sequence>
<feature type="region of interest" description="Disordered" evidence="1">
    <location>
        <begin position="83"/>
        <end position="106"/>
    </location>
</feature>
<dbReference type="EMBL" id="ML738704">
    <property type="protein sequence ID" value="KAE8158105.1"/>
    <property type="molecule type" value="Genomic_DNA"/>
</dbReference>